<dbReference type="OrthoDB" id="120506at2759"/>
<dbReference type="PROSITE" id="PS50994">
    <property type="entry name" value="INTEGRASE"/>
    <property type="match status" value="1"/>
</dbReference>
<dbReference type="InterPro" id="IPR012337">
    <property type="entry name" value="RNaseH-like_sf"/>
</dbReference>
<proteinExistence type="predicted"/>
<dbReference type="Gene3D" id="3.30.420.10">
    <property type="entry name" value="Ribonuclease H-like superfamily/Ribonuclease H"/>
    <property type="match status" value="1"/>
</dbReference>
<protein>
    <recommendedName>
        <fullName evidence="1">Integrase catalytic domain-containing protein</fullName>
    </recommendedName>
</protein>
<reference evidence="2 3" key="1">
    <citation type="journal article" date="2021" name="Genome Biol.">
        <title>AFLAP: assembly-free linkage analysis pipeline using k-mers from genome sequencing data.</title>
        <authorList>
            <person name="Fletcher K."/>
            <person name="Zhang L."/>
            <person name="Gil J."/>
            <person name="Han R."/>
            <person name="Cavanaugh K."/>
            <person name="Michelmore R."/>
        </authorList>
    </citation>
    <scope>NUCLEOTIDE SEQUENCE [LARGE SCALE GENOMIC DNA]</scope>
    <source>
        <strain evidence="2 3">SF5</strain>
    </source>
</reference>
<evidence type="ECO:0000313" key="3">
    <source>
        <dbReference type="Proteomes" id="UP000294530"/>
    </source>
</evidence>
<evidence type="ECO:0000313" key="2">
    <source>
        <dbReference type="EMBL" id="TDH66773.1"/>
    </source>
</evidence>
<name>A0A976FHK4_BRELC</name>
<feature type="domain" description="Integrase catalytic" evidence="1">
    <location>
        <begin position="19"/>
        <end position="129"/>
    </location>
</feature>
<dbReference type="KEGG" id="blac:94347120"/>
<dbReference type="GO" id="GO:0015074">
    <property type="term" value="P:DNA integration"/>
    <property type="evidence" value="ECO:0007669"/>
    <property type="project" value="InterPro"/>
</dbReference>
<dbReference type="Proteomes" id="UP000294530">
    <property type="component" value="Unassembled WGS sequence"/>
</dbReference>
<dbReference type="InterPro" id="IPR036397">
    <property type="entry name" value="RNaseH_sf"/>
</dbReference>
<dbReference type="InterPro" id="IPR001584">
    <property type="entry name" value="Integrase_cat-core"/>
</dbReference>
<dbReference type="AlphaFoldDB" id="A0A976FHK4"/>
<comment type="caution">
    <text evidence="2">The sequence shown here is derived from an EMBL/GenBank/DDBJ whole genome shotgun (WGS) entry which is preliminary data.</text>
</comment>
<keyword evidence="3" id="KW-1185">Reference proteome</keyword>
<sequence length="129" mass="14713">MVTTLQDVLPLVARQKQKDIRKPSTATRRNECMQLDYLLLDESYGTTKYVLVLKDELTHYCELIAVESATKTTAAGSMLDWHKRFGLLEMWAFNNGTQFKATGIALLVDRLKALQKFVPVYTLWINGTV</sequence>
<dbReference type="SUPFAM" id="SSF53098">
    <property type="entry name" value="Ribonuclease H-like"/>
    <property type="match status" value="1"/>
</dbReference>
<organism evidence="2 3">
    <name type="scientific">Bremia lactucae</name>
    <name type="common">Lettuce downy mildew</name>
    <dbReference type="NCBI Taxonomy" id="4779"/>
    <lineage>
        <taxon>Eukaryota</taxon>
        <taxon>Sar</taxon>
        <taxon>Stramenopiles</taxon>
        <taxon>Oomycota</taxon>
        <taxon>Peronosporomycetes</taxon>
        <taxon>Peronosporales</taxon>
        <taxon>Peronosporaceae</taxon>
        <taxon>Bremia</taxon>
    </lineage>
</organism>
<gene>
    <name evidence="2" type="ORF">CCR75_003352</name>
</gene>
<dbReference type="EMBL" id="SHOA02000014">
    <property type="protein sequence ID" value="TDH66773.1"/>
    <property type="molecule type" value="Genomic_DNA"/>
</dbReference>
<dbReference type="GeneID" id="94347120"/>
<dbReference type="GO" id="GO:0003676">
    <property type="term" value="F:nucleic acid binding"/>
    <property type="evidence" value="ECO:0007669"/>
    <property type="project" value="InterPro"/>
</dbReference>
<accession>A0A976FHK4</accession>
<dbReference type="RefSeq" id="XP_067816272.1">
    <property type="nucleotide sequence ID" value="XM_067961449.1"/>
</dbReference>
<evidence type="ECO:0000259" key="1">
    <source>
        <dbReference type="PROSITE" id="PS50994"/>
    </source>
</evidence>